<feature type="compositionally biased region" description="Basic residues" evidence="1">
    <location>
        <begin position="91"/>
        <end position="107"/>
    </location>
</feature>
<dbReference type="Pfam" id="PF06486">
    <property type="entry name" value="DUF1093"/>
    <property type="match status" value="1"/>
</dbReference>
<keyword evidence="2" id="KW-1133">Transmembrane helix</keyword>
<feature type="compositionally biased region" description="Basic and acidic residues" evidence="1">
    <location>
        <begin position="68"/>
        <end position="88"/>
    </location>
</feature>
<keyword evidence="4" id="KW-1185">Reference proteome</keyword>
<dbReference type="InterPro" id="IPR006542">
    <property type="entry name" value="DUF1093"/>
</dbReference>
<name>A0A2K2U2P1_9ACTN</name>
<feature type="transmembrane region" description="Helical" evidence="2">
    <location>
        <begin position="116"/>
        <end position="138"/>
    </location>
</feature>
<gene>
    <name evidence="3" type="ORF">C2L80_11470</name>
</gene>
<proteinExistence type="predicted"/>
<evidence type="ECO:0000256" key="1">
    <source>
        <dbReference type="SAM" id="MobiDB-lite"/>
    </source>
</evidence>
<accession>A0A2K2U2P1</accession>
<sequence length="226" mass="24562">MRDAPSPGAGNASGNRSAMSAIPAICLTDCTIMGFPIAASSLPERRPPCAPRFPAQKDKAAVRHRQAPRKEPRLSWRTSEGRSQEEPWRSCTRRSAGRRGCRRGRRRAMRARSKPLIALAIAAAVAAALVGAAGWALYGESGYAYVRIDNAQASAIEPRAGMKCEYRLEAVDASGAKSGMTFQTERELRDGAYLKLETKPLRGVVAWEEQAPEELPDAARAALEER</sequence>
<dbReference type="NCBIfam" id="TIGR01655">
    <property type="entry name" value="yxeA_fam"/>
    <property type="match status" value="1"/>
</dbReference>
<feature type="region of interest" description="Disordered" evidence="1">
    <location>
        <begin position="44"/>
        <end position="107"/>
    </location>
</feature>
<dbReference type="InterPro" id="IPR036166">
    <property type="entry name" value="YxeA-like_sf"/>
</dbReference>
<protein>
    <recommendedName>
        <fullName evidence="5">YxeA family protein</fullName>
    </recommendedName>
</protein>
<evidence type="ECO:0000313" key="3">
    <source>
        <dbReference type="EMBL" id="PNV64524.1"/>
    </source>
</evidence>
<dbReference type="SUPFAM" id="SSF159121">
    <property type="entry name" value="BC4932-like"/>
    <property type="match status" value="1"/>
</dbReference>
<keyword evidence="2" id="KW-0472">Membrane</keyword>
<evidence type="ECO:0000313" key="4">
    <source>
        <dbReference type="Proteomes" id="UP000236488"/>
    </source>
</evidence>
<reference evidence="3 4" key="1">
    <citation type="journal article" date="2018" name="Int. J. Syst. Evol. Microbiol.">
        <title>Rubneribacter badeniensis gen. nov., sp. nov. and Enteroscipio rubneri gen. nov., sp. nov., new members of the Eggerthellaceae isolated from human faeces.</title>
        <authorList>
            <person name="Danylec N."/>
            <person name="Gobl A."/>
            <person name="Stoll D.A."/>
            <person name="Hetzer B."/>
            <person name="Kulling S.E."/>
            <person name="Huch M."/>
        </authorList>
    </citation>
    <scope>NUCLEOTIDE SEQUENCE [LARGE SCALE GENOMIC DNA]</scope>
    <source>
        <strain evidence="3 4">ResAG-85</strain>
    </source>
</reference>
<dbReference type="AlphaFoldDB" id="A0A2K2U2P1"/>
<keyword evidence="2" id="KW-0812">Transmembrane</keyword>
<organism evidence="3 4">
    <name type="scientific">Rubneribacter badeniensis</name>
    <dbReference type="NCBI Taxonomy" id="2070688"/>
    <lineage>
        <taxon>Bacteria</taxon>
        <taxon>Bacillati</taxon>
        <taxon>Actinomycetota</taxon>
        <taxon>Coriobacteriia</taxon>
        <taxon>Eggerthellales</taxon>
        <taxon>Eggerthellaceae</taxon>
        <taxon>Rubneribacter</taxon>
    </lineage>
</organism>
<evidence type="ECO:0000256" key="2">
    <source>
        <dbReference type="SAM" id="Phobius"/>
    </source>
</evidence>
<evidence type="ECO:0008006" key="5">
    <source>
        <dbReference type="Google" id="ProtNLM"/>
    </source>
</evidence>
<comment type="caution">
    <text evidence="3">The sequence shown here is derived from an EMBL/GenBank/DDBJ whole genome shotgun (WGS) entry which is preliminary data.</text>
</comment>
<dbReference type="Gene3D" id="2.40.50.480">
    <property type="match status" value="1"/>
</dbReference>
<dbReference type="Proteomes" id="UP000236488">
    <property type="component" value="Unassembled WGS sequence"/>
</dbReference>
<dbReference type="EMBL" id="PPEL01000090">
    <property type="protein sequence ID" value="PNV64524.1"/>
    <property type="molecule type" value="Genomic_DNA"/>
</dbReference>